<organism evidence="1 2">
    <name type="scientific">Ramazzottius varieornatus</name>
    <name type="common">Water bear</name>
    <name type="synonym">Tardigrade</name>
    <dbReference type="NCBI Taxonomy" id="947166"/>
    <lineage>
        <taxon>Eukaryota</taxon>
        <taxon>Metazoa</taxon>
        <taxon>Ecdysozoa</taxon>
        <taxon>Tardigrada</taxon>
        <taxon>Eutardigrada</taxon>
        <taxon>Parachela</taxon>
        <taxon>Hypsibioidea</taxon>
        <taxon>Ramazzottiidae</taxon>
        <taxon>Ramazzottius</taxon>
    </lineage>
</organism>
<accession>A0A1D1VJA3</accession>
<dbReference type="AlphaFoldDB" id="A0A1D1VJA3"/>
<evidence type="ECO:0000313" key="2">
    <source>
        <dbReference type="Proteomes" id="UP000186922"/>
    </source>
</evidence>
<proteinExistence type="predicted"/>
<evidence type="ECO:0000313" key="1">
    <source>
        <dbReference type="EMBL" id="GAV01680.1"/>
    </source>
</evidence>
<reference evidence="1 2" key="1">
    <citation type="journal article" date="2016" name="Nat. Commun.">
        <title>Extremotolerant tardigrade genome and improved radiotolerance of human cultured cells by tardigrade-unique protein.</title>
        <authorList>
            <person name="Hashimoto T."/>
            <person name="Horikawa D.D."/>
            <person name="Saito Y."/>
            <person name="Kuwahara H."/>
            <person name="Kozuka-Hata H."/>
            <person name="Shin-I T."/>
            <person name="Minakuchi Y."/>
            <person name="Ohishi K."/>
            <person name="Motoyama A."/>
            <person name="Aizu T."/>
            <person name="Enomoto A."/>
            <person name="Kondo K."/>
            <person name="Tanaka S."/>
            <person name="Hara Y."/>
            <person name="Koshikawa S."/>
            <person name="Sagara H."/>
            <person name="Miura T."/>
            <person name="Yokobori S."/>
            <person name="Miyagawa K."/>
            <person name="Suzuki Y."/>
            <person name="Kubo T."/>
            <person name="Oyama M."/>
            <person name="Kohara Y."/>
            <person name="Fujiyama A."/>
            <person name="Arakawa K."/>
            <person name="Katayama T."/>
            <person name="Toyoda A."/>
            <person name="Kunieda T."/>
        </authorList>
    </citation>
    <scope>NUCLEOTIDE SEQUENCE [LARGE SCALE GENOMIC DNA]</scope>
    <source>
        <strain evidence="1 2">YOKOZUNA-1</strain>
    </source>
</reference>
<protein>
    <submittedName>
        <fullName evidence="1">Uncharacterized protein</fullName>
    </submittedName>
</protein>
<comment type="caution">
    <text evidence="1">The sequence shown here is derived from an EMBL/GenBank/DDBJ whole genome shotgun (WGS) entry which is preliminary data.</text>
</comment>
<gene>
    <name evidence="1" type="primary">RvY_12354-1</name>
    <name evidence="1" type="synonym">RvY_12354.1</name>
    <name evidence="1" type="ORF">RvY_12354</name>
</gene>
<name>A0A1D1VJA3_RAMVA</name>
<sequence length="113" mass="12918">MKNAVPNVDGTLGLLSSKGRICALMTKFPCYTCSWRVVTDSPVLLDIRLSKSPVHRCLKEFLFRCLLRHYSLLERQRTLLLNVRGFSTYDGINGLIEIVTEYCSCNIDETWTV</sequence>
<keyword evidence="2" id="KW-1185">Reference proteome</keyword>
<dbReference type="EMBL" id="BDGG01000007">
    <property type="protein sequence ID" value="GAV01680.1"/>
    <property type="molecule type" value="Genomic_DNA"/>
</dbReference>
<dbReference type="Proteomes" id="UP000186922">
    <property type="component" value="Unassembled WGS sequence"/>
</dbReference>